<comment type="caution">
    <text evidence="2">The sequence shown here is derived from an EMBL/GenBank/DDBJ whole genome shotgun (WGS) entry which is preliminary data.</text>
</comment>
<accession>A0ABS8NM23</accession>
<evidence type="ECO:0000313" key="3">
    <source>
        <dbReference type="Proteomes" id="UP001430306"/>
    </source>
</evidence>
<proteinExistence type="predicted"/>
<dbReference type="Proteomes" id="UP001430306">
    <property type="component" value="Unassembled WGS sequence"/>
</dbReference>
<keyword evidence="3" id="KW-1185">Reference proteome</keyword>
<gene>
    <name evidence="2" type="ORF">LOC71_16945</name>
</gene>
<keyword evidence="1" id="KW-0732">Signal</keyword>
<evidence type="ECO:0000256" key="1">
    <source>
        <dbReference type="SAM" id="SignalP"/>
    </source>
</evidence>
<evidence type="ECO:0000313" key="2">
    <source>
        <dbReference type="EMBL" id="MCC9643972.1"/>
    </source>
</evidence>
<dbReference type="EMBL" id="JAJKFW010000025">
    <property type="protein sequence ID" value="MCC9643972.1"/>
    <property type="molecule type" value="Genomic_DNA"/>
</dbReference>
<sequence length="186" mass="20375">MFVRRPQFCFRLLLLSLVVVVPGSAVAQQSSGKQKQVETVNGPVKDVSFQALWLIESDDVHRVEYDGPAREALSKVGFGRLVPAGSVVSALTVGRDARLETHSRYGKFKCQVQFLNTTEPGQLQALLELEAQPNEGVAVYTTVRVPMDKWFLAGAGDSRVGLPVHADDGKRAVLIMKVTEEVIVLE</sequence>
<name>A0ABS8NM23_9BACT</name>
<dbReference type="RefSeq" id="WP_230274999.1">
    <property type="nucleotide sequence ID" value="NZ_JAJKFW010000025.1"/>
</dbReference>
<reference evidence="2" key="1">
    <citation type="submission" date="2021-11" db="EMBL/GenBank/DDBJ databases">
        <title>Genome sequence.</title>
        <authorList>
            <person name="Sun Q."/>
        </authorList>
    </citation>
    <scope>NUCLEOTIDE SEQUENCE</scope>
    <source>
        <strain evidence="2">JC740</strain>
    </source>
</reference>
<protein>
    <submittedName>
        <fullName evidence="2">Uncharacterized protein</fullName>
    </submittedName>
</protein>
<organism evidence="2 3">
    <name type="scientific">Rhodopirellula halodulae</name>
    <dbReference type="NCBI Taxonomy" id="2894198"/>
    <lineage>
        <taxon>Bacteria</taxon>
        <taxon>Pseudomonadati</taxon>
        <taxon>Planctomycetota</taxon>
        <taxon>Planctomycetia</taxon>
        <taxon>Pirellulales</taxon>
        <taxon>Pirellulaceae</taxon>
        <taxon>Rhodopirellula</taxon>
    </lineage>
</organism>
<feature type="signal peptide" evidence="1">
    <location>
        <begin position="1"/>
        <end position="27"/>
    </location>
</feature>
<feature type="chain" id="PRO_5047017150" evidence="1">
    <location>
        <begin position="28"/>
        <end position="186"/>
    </location>
</feature>